<gene>
    <name evidence="5" type="ORF">Cfor_10406</name>
</gene>
<dbReference type="InterPro" id="IPR036179">
    <property type="entry name" value="Ig-like_dom_sf"/>
</dbReference>
<evidence type="ECO:0000313" key="6">
    <source>
        <dbReference type="Proteomes" id="UP000502823"/>
    </source>
</evidence>
<name>A0A6L2PN36_COPFO</name>
<evidence type="ECO:0000256" key="1">
    <source>
        <dbReference type="ARBA" id="ARBA00004613"/>
    </source>
</evidence>
<proteinExistence type="predicted"/>
<dbReference type="Pfam" id="PF02191">
    <property type="entry name" value="OLF"/>
    <property type="match status" value="1"/>
</dbReference>
<keyword evidence="6" id="KW-1185">Reference proteome</keyword>
<protein>
    <recommendedName>
        <fullName evidence="4">Olfactomedin-like domain-containing protein</fullName>
    </recommendedName>
</protein>
<dbReference type="PROSITE" id="PS51132">
    <property type="entry name" value="OLF"/>
    <property type="match status" value="1"/>
</dbReference>
<accession>A0A6L2PN36</accession>
<comment type="caution">
    <text evidence="3">Lacks conserved residue(s) required for the propagation of feature annotation.</text>
</comment>
<comment type="caution">
    <text evidence="5">The sequence shown here is derived from an EMBL/GenBank/DDBJ whole genome shotgun (WGS) entry which is preliminary data.</text>
</comment>
<dbReference type="GO" id="GO:0007165">
    <property type="term" value="P:signal transduction"/>
    <property type="evidence" value="ECO:0007669"/>
    <property type="project" value="TreeGrafter"/>
</dbReference>
<evidence type="ECO:0000256" key="3">
    <source>
        <dbReference type="PROSITE-ProRule" id="PRU00446"/>
    </source>
</evidence>
<organism evidence="5 6">
    <name type="scientific">Coptotermes formosanus</name>
    <name type="common">Formosan subterranean termite</name>
    <dbReference type="NCBI Taxonomy" id="36987"/>
    <lineage>
        <taxon>Eukaryota</taxon>
        <taxon>Metazoa</taxon>
        <taxon>Ecdysozoa</taxon>
        <taxon>Arthropoda</taxon>
        <taxon>Hexapoda</taxon>
        <taxon>Insecta</taxon>
        <taxon>Pterygota</taxon>
        <taxon>Neoptera</taxon>
        <taxon>Polyneoptera</taxon>
        <taxon>Dictyoptera</taxon>
        <taxon>Blattodea</taxon>
        <taxon>Blattoidea</taxon>
        <taxon>Termitoidae</taxon>
        <taxon>Rhinotermitidae</taxon>
        <taxon>Coptotermes</taxon>
    </lineage>
</organism>
<sequence>MLISDTSVLCYQLCAFYITVLSNIFKKKCAEYRYSLFQTVPPLIRIQNQLVGVANGSTGVLKCDAEAFPEAVRYWERADGRLLEDGEKYHMFYSENDRYKVKIDPRLATPPTVHINGPDEVKFGKDSPKPVDLDDLCPPPSCPKCPAPTEFKCHDGGISLFHLIGRMEIKPFGNEKYKGIPTRILDCQLYAVGKPVYHRYTNMSYGSWMRDSQPLREADSHKFWFTNESDPYHLYEYLNKTLFRVGTPSVIYTLDHPFKGNAHVIYNGSFYYNELNKPHIMKYDLETRITQNLSVPLVATRGSNYLYTTHYNYMDFSVDENGLWVIYGIPSSNHTVVMKVNTENMLETQYMWNISINHHLFGEMFVACGVLYAVDSITERNSKIRFALDLYKNQLLDVNLPFTNPFRGTTMVGYNHKNKELYTWDKGNQLTYPIRYHEIGYNTSKEDKGEPETSALVQTGYDVYS</sequence>
<comment type="subcellular location">
    <subcellularLocation>
        <location evidence="1">Secreted</location>
    </subcellularLocation>
</comment>
<dbReference type="SMART" id="SM00284">
    <property type="entry name" value="OLF"/>
    <property type="match status" value="1"/>
</dbReference>
<dbReference type="Proteomes" id="UP000502823">
    <property type="component" value="Unassembled WGS sequence"/>
</dbReference>
<dbReference type="GO" id="GO:0005615">
    <property type="term" value="C:extracellular space"/>
    <property type="evidence" value="ECO:0007669"/>
    <property type="project" value="TreeGrafter"/>
</dbReference>
<evidence type="ECO:0000313" key="5">
    <source>
        <dbReference type="EMBL" id="GFG34003.1"/>
    </source>
</evidence>
<dbReference type="PANTHER" id="PTHR23192">
    <property type="entry name" value="OLFACTOMEDIN-RELATED"/>
    <property type="match status" value="1"/>
</dbReference>
<dbReference type="InParanoid" id="A0A6L2PN36"/>
<feature type="domain" description="Olfactomedin-like" evidence="4">
    <location>
        <begin position="186"/>
        <end position="438"/>
    </location>
</feature>
<dbReference type="OrthoDB" id="8626508at2759"/>
<dbReference type="PANTHER" id="PTHR23192:SF85">
    <property type="entry name" value="GLIOMEDIN"/>
    <property type="match status" value="1"/>
</dbReference>
<dbReference type="InterPro" id="IPR003112">
    <property type="entry name" value="Olfac-like_dom"/>
</dbReference>
<dbReference type="AlphaFoldDB" id="A0A6L2PN36"/>
<dbReference type="InterPro" id="IPR050605">
    <property type="entry name" value="Olfactomedin-like_domain"/>
</dbReference>
<keyword evidence="2" id="KW-0964">Secreted</keyword>
<dbReference type="SUPFAM" id="SSF48726">
    <property type="entry name" value="Immunoglobulin"/>
    <property type="match status" value="1"/>
</dbReference>
<dbReference type="EMBL" id="BLKM01005334">
    <property type="protein sequence ID" value="GFG34003.1"/>
    <property type="molecule type" value="Genomic_DNA"/>
</dbReference>
<reference evidence="6" key="1">
    <citation type="submission" date="2020-01" db="EMBL/GenBank/DDBJ databases">
        <title>Draft genome sequence of the Termite Coptotermes fromosanus.</title>
        <authorList>
            <person name="Itakura S."/>
            <person name="Yosikawa Y."/>
            <person name="Umezawa K."/>
        </authorList>
    </citation>
    <scope>NUCLEOTIDE SEQUENCE [LARGE SCALE GENOMIC DNA]</scope>
</reference>
<evidence type="ECO:0000256" key="2">
    <source>
        <dbReference type="ARBA" id="ARBA00022525"/>
    </source>
</evidence>
<evidence type="ECO:0000259" key="4">
    <source>
        <dbReference type="PROSITE" id="PS51132"/>
    </source>
</evidence>